<evidence type="ECO:0000313" key="3">
    <source>
        <dbReference type="Proteomes" id="UP000433575"/>
    </source>
</evidence>
<dbReference type="OrthoDB" id="1648953at2"/>
<name>A0A6N7SAM1_9FIRM</name>
<gene>
    <name evidence="2" type="ORF">GKD88_14515</name>
    <name evidence="1" type="ORF">GKE08_14845</name>
</gene>
<comment type="caution">
    <text evidence="1">The sequence shown here is derived from an EMBL/GenBank/DDBJ whole genome shotgun (WGS) entry which is preliminary data.</text>
</comment>
<dbReference type="EMBL" id="WKPJ01000030">
    <property type="protein sequence ID" value="MSA90608.1"/>
    <property type="molecule type" value="Genomic_DNA"/>
</dbReference>
<evidence type="ECO:0000313" key="4">
    <source>
        <dbReference type="Proteomes" id="UP000480929"/>
    </source>
</evidence>
<evidence type="ECO:0000313" key="2">
    <source>
        <dbReference type="EMBL" id="MSC34338.1"/>
    </source>
</evidence>
<reference evidence="3 4" key="1">
    <citation type="journal article" date="2019" name="Nat. Med.">
        <title>A library of human gut bacterial isolates paired with longitudinal multiomics data enables mechanistic microbiome research.</title>
        <authorList>
            <person name="Poyet M."/>
            <person name="Groussin M."/>
            <person name="Gibbons S.M."/>
            <person name="Avila-Pacheco J."/>
            <person name="Jiang X."/>
            <person name="Kearney S.M."/>
            <person name="Perrotta A.R."/>
            <person name="Berdy B."/>
            <person name="Zhao S."/>
            <person name="Lieberman T.D."/>
            <person name="Swanson P.K."/>
            <person name="Smith M."/>
            <person name="Roesemann S."/>
            <person name="Alexander J.E."/>
            <person name="Rich S.A."/>
            <person name="Livny J."/>
            <person name="Vlamakis H."/>
            <person name="Clish C."/>
            <person name="Bullock K."/>
            <person name="Deik A."/>
            <person name="Scott J."/>
            <person name="Pierce K.A."/>
            <person name="Xavier R.J."/>
            <person name="Alm E.J."/>
        </authorList>
    </citation>
    <scope>NUCLEOTIDE SEQUENCE [LARGE SCALE GENOMIC DNA]</scope>
    <source>
        <strain evidence="1 3">BIOML-A4</strain>
        <strain evidence="2 4">BIOML-A5</strain>
    </source>
</reference>
<proteinExistence type="predicted"/>
<accession>A0A6N7SAM1</accession>
<dbReference type="GeneID" id="42455374"/>
<dbReference type="AlphaFoldDB" id="A0A6N7SAM1"/>
<dbReference type="RefSeq" id="WP_154239935.1">
    <property type="nucleotide sequence ID" value="NZ_CALJPI010000155.1"/>
</dbReference>
<protein>
    <submittedName>
        <fullName evidence="1">Uncharacterized protein</fullName>
    </submittedName>
</protein>
<dbReference type="Proteomes" id="UP000433575">
    <property type="component" value="Unassembled WGS sequence"/>
</dbReference>
<evidence type="ECO:0000313" key="1">
    <source>
        <dbReference type="EMBL" id="MSA90608.1"/>
    </source>
</evidence>
<keyword evidence="4" id="KW-1185">Reference proteome</keyword>
<organism evidence="1 3">
    <name type="scientific">Holdemania massiliensis</name>
    <dbReference type="NCBI Taxonomy" id="1468449"/>
    <lineage>
        <taxon>Bacteria</taxon>
        <taxon>Bacillati</taxon>
        <taxon>Bacillota</taxon>
        <taxon>Erysipelotrichia</taxon>
        <taxon>Erysipelotrichales</taxon>
        <taxon>Erysipelotrichaceae</taxon>
        <taxon>Holdemania</taxon>
    </lineage>
</organism>
<sequence>MEYRVNDAKLQKMLDLADNLIQPKTRQESRLQRYWQSVAWKHADKKILESKSSQDSDS</sequence>
<dbReference type="EMBL" id="WKPI01000032">
    <property type="protein sequence ID" value="MSC34338.1"/>
    <property type="molecule type" value="Genomic_DNA"/>
</dbReference>
<dbReference type="Proteomes" id="UP000480929">
    <property type="component" value="Unassembled WGS sequence"/>
</dbReference>